<feature type="transmembrane region" description="Helical" evidence="6">
    <location>
        <begin position="31"/>
        <end position="53"/>
    </location>
</feature>
<dbReference type="AlphaFoldDB" id="A0A8X8B461"/>
<proteinExistence type="inferred from homology"/>
<evidence type="ECO:0000256" key="1">
    <source>
        <dbReference type="ARBA" id="ARBA00004141"/>
    </source>
</evidence>
<feature type="transmembrane region" description="Helical" evidence="6">
    <location>
        <begin position="205"/>
        <end position="226"/>
    </location>
</feature>
<accession>A0A8X8B461</accession>
<feature type="transmembrane region" description="Helical" evidence="6">
    <location>
        <begin position="270"/>
        <end position="290"/>
    </location>
</feature>
<evidence type="ECO:0000256" key="5">
    <source>
        <dbReference type="ARBA" id="ARBA00023136"/>
    </source>
</evidence>
<name>A0A8X8B461_BRACI</name>
<dbReference type="OrthoDB" id="1062156at2759"/>
<evidence type="ECO:0000256" key="3">
    <source>
        <dbReference type="ARBA" id="ARBA00022692"/>
    </source>
</evidence>
<dbReference type="InterPro" id="IPR000620">
    <property type="entry name" value="EamA_dom"/>
</dbReference>
<feature type="transmembrane region" description="Helical" evidence="6">
    <location>
        <begin position="126"/>
        <end position="146"/>
    </location>
</feature>
<gene>
    <name evidence="8" type="ORF">Bca52824_016532</name>
</gene>
<organism evidence="8 9">
    <name type="scientific">Brassica carinata</name>
    <name type="common">Ethiopian mustard</name>
    <name type="synonym">Abyssinian cabbage</name>
    <dbReference type="NCBI Taxonomy" id="52824"/>
    <lineage>
        <taxon>Eukaryota</taxon>
        <taxon>Viridiplantae</taxon>
        <taxon>Streptophyta</taxon>
        <taxon>Embryophyta</taxon>
        <taxon>Tracheophyta</taxon>
        <taxon>Spermatophyta</taxon>
        <taxon>Magnoliopsida</taxon>
        <taxon>eudicotyledons</taxon>
        <taxon>Gunneridae</taxon>
        <taxon>Pentapetalae</taxon>
        <taxon>rosids</taxon>
        <taxon>malvids</taxon>
        <taxon>Brassicales</taxon>
        <taxon>Brassicaceae</taxon>
        <taxon>Brassiceae</taxon>
        <taxon>Brassica</taxon>
    </lineage>
</organism>
<keyword evidence="5 6" id="KW-0472">Membrane</keyword>
<evidence type="ECO:0000313" key="8">
    <source>
        <dbReference type="EMBL" id="KAG2323319.1"/>
    </source>
</evidence>
<dbReference type="InterPro" id="IPR030184">
    <property type="entry name" value="WAT1-related"/>
</dbReference>
<evidence type="ECO:0000256" key="2">
    <source>
        <dbReference type="ARBA" id="ARBA00007635"/>
    </source>
</evidence>
<sequence>MKALIAMVIVQIGYAGQDILFKLVIEDGVNVRVVVAYRLIFATIFMFLLAFIFQRNKRPEFTWRLLILAFLVGLFGSAGPNILFAEALARTTATFISTATILVPLVTFVLAAILRTEHVHLGSKYGKAKVIGTLLGVGGTFFFVLYKGKEIHLWSSRIHLGGGPHSDTTPNISILAAFLALGGVVSYSFWVLLQVKIGNGLGGPYWNTALMNMMGSLVALLVALIWKPEFEEWRLGWDIKLFARIFSGIMISGMAFAVIVWCVDANGPVFVSMFRPVRLVAVVIVASLILQEPIHSGSIIGTVIIVGGLYLVLWAKKKEMKSMSNPKKLYKNLYFLNSYAKEVKFGKNPKTTTVVDILKRTRSPFHFFLTKPVEGILLLQFSEIQFCAHGIRVILKSGKHICRVSILSNFVAKIGQAWGSLIMEIKSLQSIPKL</sequence>
<reference evidence="8 9" key="1">
    <citation type="submission" date="2020-02" db="EMBL/GenBank/DDBJ databases">
        <authorList>
            <person name="Ma Q."/>
            <person name="Huang Y."/>
            <person name="Song X."/>
            <person name="Pei D."/>
        </authorList>
    </citation>
    <scope>NUCLEOTIDE SEQUENCE [LARGE SCALE GENOMIC DNA]</scope>
    <source>
        <strain evidence="8">Sxm20200214</strain>
        <tissue evidence="8">Leaf</tissue>
    </source>
</reference>
<dbReference type="SUPFAM" id="SSF103481">
    <property type="entry name" value="Multidrug resistance efflux transporter EmrE"/>
    <property type="match status" value="2"/>
</dbReference>
<feature type="transmembrane region" description="Helical" evidence="6">
    <location>
        <begin position="296"/>
        <end position="315"/>
    </location>
</feature>
<dbReference type="Pfam" id="PF00892">
    <property type="entry name" value="EamA"/>
    <property type="match status" value="2"/>
</dbReference>
<keyword evidence="3 6" id="KW-0812">Transmembrane</keyword>
<evidence type="ECO:0000259" key="7">
    <source>
        <dbReference type="Pfam" id="PF00892"/>
    </source>
</evidence>
<comment type="similarity">
    <text evidence="2">Belongs to the drug/metabolite transporter (DMT) superfamily. Plant drug/metabolite exporter (P-DME) (TC 2.A.7.4) family.</text>
</comment>
<feature type="transmembrane region" description="Helical" evidence="6">
    <location>
        <begin position="95"/>
        <end position="114"/>
    </location>
</feature>
<evidence type="ECO:0000256" key="6">
    <source>
        <dbReference type="SAM" id="Phobius"/>
    </source>
</evidence>
<evidence type="ECO:0000256" key="4">
    <source>
        <dbReference type="ARBA" id="ARBA00022989"/>
    </source>
</evidence>
<dbReference type="GO" id="GO:0016020">
    <property type="term" value="C:membrane"/>
    <property type="evidence" value="ECO:0007669"/>
    <property type="project" value="UniProtKB-SubCell"/>
</dbReference>
<comment type="caution">
    <text evidence="8">The sequence shown here is derived from an EMBL/GenBank/DDBJ whole genome shotgun (WGS) entry which is preliminary data.</text>
</comment>
<protein>
    <recommendedName>
        <fullName evidence="7">EamA domain-containing protein</fullName>
    </recommendedName>
</protein>
<keyword evidence="9" id="KW-1185">Reference proteome</keyword>
<evidence type="ECO:0000313" key="9">
    <source>
        <dbReference type="Proteomes" id="UP000886595"/>
    </source>
</evidence>
<dbReference type="InterPro" id="IPR037185">
    <property type="entry name" value="EmrE-like"/>
</dbReference>
<dbReference type="GO" id="GO:0022857">
    <property type="term" value="F:transmembrane transporter activity"/>
    <property type="evidence" value="ECO:0007669"/>
    <property type="project" value="InterPro"/>
</dbReference>
<dbReference type="EMBL" id="JAAMPC010000003">
    <property type="protein sequence ID" value="KAG2323319.1"/>
    <property type="molecule type" value="Genomic_DNA"/>
</dbReference>
<feature type="transmembrane region" description="Helical" evidence="6">
    <location>
        <begin position="241"/>
        <end position="263"/>
    </location>
</feature>
<keyword evidence="4 6" id="KW-1133">Transmembrane helix</keyword>
<feature type="domain" description="EamA" evidence="7">
    <location>
        <begin position="2"/>
        <end position="144"/>
    </location>
</feature>
<feature type="domain" description="EamA" evidence="7">
    <location>
        <begin position="176"/>
        <end position="313"/>
    </location>
</feature>
<feature type="transmembrane region" description="Helical" evidence="6">
    <location>
        <begin position="172"/>
        <end position="193"/>
    </location>
</feature>
<comment type="subcellular location">
    <subcellularLocation>
        <location evidence="1">Membrane</location>
        <topology evidence="1">Multi-pass membrane protein</topology>
    </subcellularLocation>
</comment>
<feature type="transmembrane region" description="Helical" evidence="6">
    <location>
        <begin position="65"/>
        <end position="83"/>
    </location>
</feature>
<dbReference type="PANTHER" id="PTHR31218">
    <property type="entry name" value="WAT1-RELATED PROTEIN"/>
    <property type="match status" value="1"/>
</dbReference>
<dbReference type="Proteomes" id="UP000886595">
    <property type="component" value="Unassembled WGS sequence"/>
</dbReference>